<dbReference type="HOGENOM" id="CLU_000837_8_8_1"/>
<dbReference type="InterPro" id="IPR036388">
    <property type="entry name" value="WH-like_DNA-bd_sf"/>
</dbReference>
<dbReference type="OMA" id="CFDICIW"/>
<dbReference type="Gene3D" id="3.80.10.10">
    <property type="entry name" value="Ribonuclease Inhibitor"/>
    <property type="match status" value="4"/>
</dbReference>
<feature type="domain" description="R13L1/DRL21-like LRR repeat region" evidence="10">
    <location>
        <begin position="722"/>
        <end position="844"/>
    </location>
</feature>
<dbReference type="Pfam" id="PF18052">
    <property type="entry name" value="Rx_N"/>
    <property type="match status" value="1"/>
</dbReference>
<reference evidence="11" key="2">
    <citation type="submission" date="2015-06" db="UniProtKB">
        <authorList>
            <consortium name="EnsemblPlants"/>
        </authorList>
    </citation>
    <scope>IDENTIFICATION</scope>
</reference>
<dbReference type="EnsemblPlants" id="ORUFI06G12690.1">
    <property type="protein sequence ID" value="ORUFI06G12690.1"/>
    <property type="gene ID" value="ORUFI06G12690"/>
</dbReference>
<evidence type="ECO:0000313" key="11">
    <source>
        <dbReference type="EnsemblPlants" id="ORUFI06G12690.1"/>
    </source>
</evidence>
<dbReference type="InterPro" id="IPR042197">
    <property type="entry name" value="Apaf_helical"/>
</dbReference>
<dbReference type="Pfam" id="PF23559">
    <property type="entry name" value="WHD_DRP"/>
    <property type="match status" value="1"/>
</dbReference>
<evidence type="ECO:0000259" key="9">
    <source>
        <dbReference type="Pfam" id="PF23559"/>
    </source>
</evidence>
<dbReference type="Pfam" id="PF00931">
    <property type="entry name" value="NB-ARC"/>
    <property type="match status" value="1"/>
</dbReference>
<keyword evidence="3" id="KW-0677">Repeat</keyword>
<dbReference type="GO" id="GO:0043531">
    <property type="term" value="F:ADP binding"/>
    <property type="evidence" value="ECO:0007669"/>
    <property type="project" value="InterPro"/>
</dbReference>
<evidence type="ECO:0000256" key="5">
    <source>
        <dbReference type="ARBA" id="ARBA00022821"/>
    </source>
</evidence>
<keyword evidence="2" id="KW-0433">Leucine-rich repeat</keyword>
<dbReference type="PANTHER" id="PTHR36766">
    <property type="entry name" value="PLANT BROAD-SPECTRUM MILDEW RESISTANCE PROTEIN RPW8"/>
    <property type="match status" value="1"/>
</dbReference>
<dbReference type="InterPro" id="IPR032675">
    <property type="entry name" value="LRR_dom_sf"/>
</dbReference>
<dbReference type="Pfam" id="PF25019">
    <property type="entry name" value="LRR_R13L1-DRL21"/>
    <property type="match status" value="1"/>
</dbReference>
<dbReference type="Gene3D" id="3.40.50.300">
    <property type="entry name" value="P-loop containing nucleotide triphosphate hydrolases"/>
    <property type="match status" value="1"/>
</dbReference>
<dbReference type="Gene3D" id="1.10.8.430">
    <property type="entry name" value="Helical domain of apoptotic protease-activating factors"/>
    <property type="match status" value="1"/>
</dbReference>
<keyword evidence="5" id="KW-0611">Plant defense</keyword>
<evidence type="ECO:0008006" key="13">
    <source>
        <dbReference type="Google" id="ProtNLM"/>
    </source>
</evidence>
<dbReference type="Gramene" id="ORUFI06G12690.1">
    <property type="protein sequence ID" value="ORUFI06G12690.1"/>
    <property type="gene ID" value="ORUFI06G12690"/>
</dbReference>
<dbReference type="Proteomes" id="UP000008022">
    <property type="component" value="Unassembled WGS sequence"/>
</dbReference>
<sequence>MATASLVFAGKAVATPVISYILNKAFTYLVNYWRTEDMESVKAELLKMLPHVQAVFDAVDWDNIKEQSAALDAWLWQLRDAVEEAEDSLDELAYHRLKEEVKARDEQETSGSVSKLKGKLIRKLTKHVPKNGMLKRLKESVEGLHKAIAGVKDFMGFVNKVGVVNHFMDYELKMKGKQFETSSRSTAIEVFGLEKEKDIMIKWLTEPTGNDPADTNLRIFTIVGHGGFGKTTLAQLIYNEKKVQICFDICIWVSVSSHFDAPSITKSIIEAVSKKTPPANTLEALHAILEDRLISKRFLLILDNVWNDNDMNEWEKLLAPLRIGGTGSIILLTTRMKSVGDMAGYALGLKVQHLKLDGLLEKDILMLFNKHAFRGLSLDCCKNLHPLGEQIVKKISGCPLAAKVIGAHLRDNISYMYWNKILQEDLQNLQLGMDGVMKVLRLSYHHLPANLQLCFRYCSIFPQGYRFGKKELVEMWLGSGMILQTTDETKTLEDIGGQCLDQLTRKSFFEFTSKERDGVVLEEHYAMHDVLHDLAQVVSSGECLRIGGIRSMKIAKTVRHLSVKIVDSAHLKELFHLNNLRSLVIEFVGDDPSMNYSITFDEILKSFRSLRLLCVTAKCWFDMPGAVSKLIHLRYISLLSTKRSFLVSMHKLFTLYHLETLKIMEYSEGKMLKLNGLSNLVCLRNLHVPYDTISSIPRIGKLTCLEYLNAFSVQKRIGHTVCELKNLSQLHHLRLRDIQNVGSCKEVLDANLKDKKHMRTFSLHWSSHEVIAENVSDLVLDYLQPHSDLEELDIIGFSGTRLPFWITDSYLVNIVSLNIINCCKIEHVPSLASLCSLKNLFLQDLSLLASMGCMLHECDKIPVGCSHSFQECPSSIDMSEGMVDVESEGVSFPPHLSTLTIRGCPQLMKLPTLPSMLKQLKIEKSGLMLLPKMYQKHNDTEGSFPCPNESQLTNVLIEYCPNLNSLLHCFLGQNVTLTSLRELRINQCEKLEYLPLNGLMELVNLQILEVSDCSMLKKSGMEVKLLPSSLEQLSIKSCGELANILIDLLAGLEALTFLELANCSHLISLPTVKTFETLTALKELRLYGCPELSSLGGLQCLKSLRLLIIRGCCSLTKISSLPPPLQCWSSQDDSTENSLKLGTLFIDDHSLLFVEPLRSVRFTRRLSLLDDPIMTSLPEQWLLQNRTTLSILWLWNVKSLQCLPSSMKDLCHLQSFTLFNAPLVNSLPDMPASLKDLIIDCCQIALAERCRKGGCDWSKIAHSRLVLRNLSIWNTKALQCLPSNLANLCHLQSFTLINAPIVSAIPDLPASLSNLIVQNCHTILADRCRKGAHDWTAVILPGLVHIIAAPKYLQMIHGQAASGTGAHSGLFSYLLPEDDGTVRFMNQSTRQFMTIRCISIRSKAAFLDPGISSPSWEIGDIFIPHLIKNITRRDYVRPIPRPNQPGNFVTMS</sequence>
<evidence type="ECO:0000256" key="2">
    <source>
        <dbReference type="ARBA" id="ARBA00022614"/>
    </source>
</evidence>
<accession>A0A0E0PWT9</accession>
<proteinExistence type="inferred from homology"/>
<reference evidence="12" key="1">
    <citation type="submission" date="2013-06" db="EMBL/GenBank/DDBJ databases">
        <authorList>
            <person name="Zhao Q."/>
        </authorList>
    </citation>
    <scope>NUCLEOTIDE SEQUENCE</scope>
    <source>
        <strain evidence="12">cv. W1943</strain>
    </source>
</reference>
<dbReference type="InterPro" id="IPR056789">
    <property type="entry name" value="LRR_R13L1-DRL21"/>
</dbReference>
<evidence type="ECO:0000256" key="6">
    <source>
        <dbReference type="ARBA" id="ARBA00022840"/>
    </source>
</evidence>
<dbReference type="InterPro" id="IPR027417">
    <property type="entry name" value="P-loop_NTPase"/>
</dbReference>
<dbReference type="eggNOG" id="KOG4658">
    <property type="taxonomic scope" value="Eukaryota"/>
</dbReference>
<organism evidence="11 12">
    <name type="scientific">Oryza rufipogon</name>
    <name type="common">Brownbeard rice</name>
    <name type="synonym">Asian wild rice</name>
    <dbReference type="NCBI Taxonomy" id="4529"/>
    <lineage>
        <taxon>Eukaryota</taxon>
        <taxon>Viridiplantae</taxon>
        <taxon>Streptophyta</taxon>
        <taxon>Embryophyta</taxon>
        <taxon>Tracheophyta</taxon>
        <taxon>Spermatophyta</taxon>
        <taxon>Magnoliopsida</taxon>
        <taxon>Liliopsida</taxon>
        <taxon>Poales</taxon>
        <taxon>Poaceae</taxon>
        <taxon>BOP clade</taxon>
        <taxon>Oryzoideae</taxon>
        <taxon>Oryzeae</taxon>
        <taxon>Oryzinae</taxon>
        <taxon>Oryza</taxon>
    </lineage>
</organism>
<keyword evidence="12" id="KW-1185">Reference proteome</keyword>
<name>A0A0E0PWT9_ORYRU</name>
<dbReference type="PRINTS" id="PR00364">
    <property type="entry name" value="DISEASERSIST"/>
</dbReference>
<keyword evidence="4" id="KW-0547">Nucleotide-binding</keyword>
<dbReference type="InterPro" id="IPR058922">
    <property type="entry name" value="WHD_DRP"/>
</dbReference>
<feature type="domain" description="NB-ARC" evidence="7">
    <location>
        <begin position="197"/>
        <end position="357"/>
    </location>
</feature>
<dbReference type="SUPFAM" id="SSF52058">
    <property type="entry name" value="L domain-like"/>
    <property type="match status" value="2"/>
</dbReference>
<dbReference type="STRING" id="4529.A0A0E0PWT9"/>
<dbReference type="Gene3D" id="1.20.5.4130">
    <property type="match status" value="1"/>
</dbReference>
<dbReference type="GO" id="GO:0006952">
    <property type="term" value="P:defense response"/>
    <property type="evidence" value="ECO:0007669"/>
    <property type="project" value="UniProtKB-KW"/>
</dbReference>
<comment type="similarity">
    <text evidence="1">Belongs to the disease resistance NB-LRR family.</text>
</comment>
<feature type="domain" description="Disease resistance protein winged helix" evidence="9">
    <location>
        <begin position="460"/>
        <end position="535"/>
    </location>
</feature>
<dbReference type="InterPro" id="IPR002182">
    <property type="entry name" value="NB-ARC"/>
</dbReference>
<evidence type="ECO:0000259" key="7">
    <source>
        <dbReference type="Pfam" id="PF00931"/>
    </source>
</evidence>
<dbReference type="Gene3D" id="1.10.10.10">
    <property type="entry name" value="Winged helix-like DNA-binding domain superfamily/Winged helix DNA-binding domain"/>
    <property type="match status" value="1"/>
</dbReference>
<dbReference type="GO" id="GO:0051707">
    <property type="term" value="P:response to other organism"/>
    <property type="evidence" value="ECO:0007669"/>
    <property type="project" value="UniProtKB-ARBA"/>
</dbReference>
<evidence type="ECO:0000259" key="10">
    <source>
        <dbReference type="Pfam" id="PF25019"/>
    </source>
</evidence>
<keyword evidence="6" id="KW-0067">ATP-binding</keyword>
<protein>
    <recommendedName>
        <fullName evidence="13">NB-ARC domain-containing protein</fullName>
    </recommendedName>
</protein>
<evidence type="ECO:0000256" key="4">
    <source>
        <dbReference type="ARBA" id="ARBA00022741"/>
    </source>
</evidence>
<evidence type="ECO:0000259" key="8">
    <source>
        <dbReference type="Pfam" id="PF18052"/>
    </source>
</evidence>
<evidence type="ECO:0000313" key="12">
    <source>
        <dbReference type="Proteomes" id="UP000008022"/>
    </source>
</evidence>
<dbReference type="GO" id="GO:0005524">
    <property type="term" value="F:ATP binding"/>
    <property type="evidence" value="ECO:0007669"/>
    <property type="project" value="UniProtKB-KW"/>
</dbReference>
<evidence type="ECO:0000256" key="3">
    <source>
        <dbReference type="ARBA" id="ARBA00022737"/>
    </source>
</evidence>
<dbReference type="SUPFAM" id="SSF52540">
    <property type="entry name" value="P-loop containing nucleoside triphosphate hydrolases"/>
    <property type="match status" value="1"/>
</dbReference>
<dbReference type="InterPro" id="IPR041118">
    <property type="entry name" value="Rx_N"/>
</dbReference>
<evidence type="ECO:0000256" key="1">
    <source>
        <dbReference type="ARBA" id="ARBA00008894"/>
    </source>
</evidence>
<feature type="domain" description="Disease resistance N-terminal" evidence="8">
    <location>
        <begin position="17"/>
        <end position="104"/>
    </location>
</feature>
<dbReference type="PANTHER" id="PTHR36766:SF40">
    <property type="entry name" value="DISEASE RESISTANCE PROTEIN RGA3"/>
    <property type="match status" value="1"/>
</dbReference>